<keyword evidence="1" id="KW-0732">Signal</keyword>
<evidence type="ECO:0000313" key="3">
    <source>
        <dbReference type="Proteomes" id="UP000555411"/>
    </source>
</evidence>
<sequence>MFISRSVVLVAALAALPAAAHEFWISPQDYRAEVGQVVKAELLVGSDMAGQAFPWLKRNTAEARMISDNWKIDITGREGDLPALSFTPQEEGLHRVIFHAQPSFVIFDKPETFPHYLEYEGLDWVLAAHKARGLPEVDFGEMYTRNARALVQVGPATPDQLDAPTGMPFELVALQNPYVEGTEAIDVRLTWNEEPQPDEQVAIFVKAPGGTAPKDVTRKLVKTGADGVAHIVLDAAGEYMLSSVHMEPLEGNVAAVWQSHWATLNFRVGE</sequence>
<dbReference type="AlphaFoldDB" id="A0A842I8P0"/>
<proteinExistence type="predicted"/>
<gene>
    <name evidence="2" type="ORF">H7F16_10830</name>
</gene>
<feature type="chain" id="PRO_5032559349" evidence="1">
    <location>
        <begin position="21"/>
        <end position="270"/>
    </location>
</feature>
<dbReference type="EMBL" id="JACLQD010000003">
    <property type="protein sequence ID" value="MBC2835999.1"/>
    <property type="molecule type" value="Genomic_DNA"/>
</dbReference>
<reference evidence="2 3" key="1">
    <citation type="journal article" date="2017" name="Int. J. Syst. Evol. Microbiol.">
        <title>Gemmobacter straminiformis sp. nov., isolated from an artificial fountain.</title>
        <authorList>
            <person name="Kang J.Y."/>
            <person name="Kim M.J."/>
            <person name="Chun J."/>
            <person name="Son K.P."/>
            <person name="Jahng K.Y."/>
        </authorList>
    </citation>
    <scope>NUCLEOTIDE SEQUENCE [LARGE SCALE GENOMIC DNA]</scope>
    <source>
        <strain evidence="2 3">CAM-8</strain>
    </source>
</reference>
<name>A0A842I8P0_9RHOB</name>
<dbReference type="Proteomes" id="UP000555411">
    <property type="component" value="Unassembled WGS sequence"/>
</dbReference>
<comment type="caution">
    <text evidence="2">The sequence shown here is derived from an EMBL/GenBank/DDBJ whole genome shotgun (WGS) entry which is preliminary data.</text>
</comment>
<dbReference type="InterPro" id="IPR019613">
    <property type="entry name" value="DUF4198"/>
</dbReference>
<keyword evidence="3" id="KW-1185">Reference proteome</keyword>
<protein>
    <submittedName>
        <fullName evidence="2">DUF4198 domain-containing protein</fullName>
    </submittedName>
</protein>
<organism evidence="2 3">
    <name type="scientific">Paragemmobacter straminiformis</name>
    <dbReference type="NCBI Taxonomy" id="2045119"/>
    <lineage>
        <taxon>Bacteria</taxon>
        <taxon>Pseudomonadati</taxon>
        <taxon>Pseudomonadota</taxon>
        <taxon>Alphaproteobacteria</taxon>
        <taxon>Rhodobacterales</taxon>
        <taxon>Paracoccaceae</taxon>
        <taxon>Paragemmobacter</taxon>
    </lineage>
</organism>
<dbReference type="Pfam" id="PF10670">
    <property type="entry name" value="DUF4198"/>
    <property type="match status" value="1"/>
</dbReference>
<feature type="signal peptide" evidence="1">
    <location>
        <begin position="1"/>
        <end position="20"/>
    </location>
</feature>
<evidence type="ECO:0000256" key="1">
    <source>
        <dbReference type="SAM" id="SignalP"/>
    </source>
</evidence>
<dbReference type="RefSeq" id="WP_185797625.1">
    <property type="nucleotide sequence ID" value="NZ_JACLQD010000003.1"/>
</dbReference>
<evidence type="ECO:0000313" key="2">
    <source>
        <dbReference type="EMBL" id="MBC2835999.1"/>
    </source>
</evidence>
<accession>A0A842I8P0</accession>